<evidence type="ECO:0000256" key="8">
    <source>
        <dbReference type="RuleBase" id="RU004328"/>
    </source>
</evidence>
<evidence type="ECO:0000256" key="2">
    <source>
        <dbReference type="ARBA" id="ARBA00022722"/>
    </source>
</evidence>
<evidence type="ECO:0000313" key="10">
    <source>
        <dbReference type="Proteomes" id="UP000504603"/>
    </source>
</evidence>
<dbReference type="PANTHER" id="PTHR11240:SF75">
    <property type="entry name" value="RIBONUCLEASE 3"/>
    <property type="match status" value="1"/>
</dbReference>
<evidence type="ECO:0000256" key="3">
    <source>
        <dbReference type="ARBA" id="ARBA00022759"/>
    </source>
</evidence>
<reference evidence="11" key="1">
    <citation type="submission" date="2025-08" db="UniProtKB">
        <authorList>
            <consortium name="RefSeq"/>
        </authorList>
    </citation>
    <scope>IDENTIFICATION</scope>
    <source>
        <strain evidence="11">OHB3-1</strain>
    </source>
</reference>
<dbReference type="CDD" id="cd01061">
    <property type="entry name" value="RNase_T2_euk"/>
    <property type="match status" value="1"/>
</dbReference>
<keyword evidence="5" id="KW-1015">Disulfide bond</keyword>
<feature type="active site" evidence="7">
    <location>
        <position position="60"/>
    </location>
</feature>
<accession>A0A6J1DQK2</accession>
<keyword evidence="10" id="KW-1185">Reference proteome</keyword>
<dbReference type="Pfam" id="PF00445">
    <property type="entry name" value="Ribonuclease_T2"/>
    <property type="match status" value="1"/>
</dbReference>
<dbReference type="InterPro" id="IPR036430">
    <property type="entry name" value="RNase_T2-like_sf"/>
</dbReference>
<dbReference type="GO" id="GO:0033897">
    <property type="term" value="F:ribonuclease T2 activity"/>
    <property type="evidence" value="ECO:0007669"/>
    <property type="project" value="InterPro"/>
</dbReference>
<dbReference type="GO" id="GO:0006401">
    <property type="term" value="P:RNA catabolic process"/>
    <property type="evidence" value="ECO:0007669"/>
    <property type="project" value="TreeGrafter"/>
</dbReference>
<dbReference type="InterPro" id="IPR033697">
    <property type="entry name" value="Ribonuclease_T2_eukaryotic"/>
</dbReference>
<evidence type="ECO:0000256" key="1">
    <source>
        <dbReference type="ARBA" id="ARBA00007469"/>
    </source>
</evidence>
<proteinExistence type="inferred from homology"/>
<keyword evidence="2" id="KW-0540">Nuclease</keyword>
<evidence type="ECO:0000256" key="7">
    <source>
        <dbReference type="PIRSR" id="PIRSR633697-1"/>
    </source>
</evidence>
<feature type="chain" id="PRO_5026850068" evidence="9">
    <location>
        <begin position="23"/>
        <end position="232"/>
    </location>
</feature>
<dbReference type="AlphaFoldDB" id="A0A6J1DQK2"/>
<protein>
    <submittedName>
        <fullName evidence="11">Ribonuclease MC-like</fullName>
    </submittedName>
</protein>
<dbReference type="SUPFAM" id="SSF55895">
    <property type="entry name" value="Ribonuclease Rh-like"/>
    <property type="match status" value="1"/>
</dbReference>
<dbReference type="Gene3D" id="3.90.730.10">
    <property type="entry name" value="Ribonuclease T2-like"/>
    <property type="match status" value="1"/>
</dbReference>
<evidence type="ECO:0000256" key="9">
    <source>
        <dbReference type="SAM" id="SignalP"/>
    </source>
</evidence>
<dbReference type="KEGG" id="mcha:111023418"/>
<evidence type="ECO:0000313" key="11">
    <source>
        <dbReference type="RefSeq" id="XP_022156540.1"/>
    </source>
</evidence>
<dbReference type="PANTHER" id="PTHR11240">
    <property type="entry name" value="RIBONUCLEASE T2"/>
    <property type="match status" value="1"/>
</dbReference>
<keyword evidence="4" id="KW-0378">Hydrolase</keyword>
<evidence type="ECO:0000256" key="4">
    <source>
        <dbReference type="ARBA" id="ARBA00022801"/>
    </source>
</evidence>
<feature type="signal peptide" evidence="9">
    <location>
        <begin position="1"/>
        <end position="22"/>
    </location>
</feature>
<dbReference type="GO" id="GO:0003723">
    <property type="term" value="F:RNA binding"/>
    <property type="evidence" value="ECO:0007669"/>
    <property type="project" value="InterPro"/>
</dbReference>
<dbReference type="GO" id="GO:0005576">
    <property type="term" value="C:extracellular region"/>
    <property type="evidence" value="ECO:0007669"/>
    <property type="project" value="TreeGrafter"/>
</dbReference>
<dbReference type="Proteomes" id="UP000504603">
    <property type="component" value="Unplaced"/>
</dbReference>
<dbReference type="RefSeq" id="XP_022156540.1">
    <property type="nucleotide sequence ID" value="XM_022300848.1"/>
</dbReference>
<dbReference type="InterPro" id="IPR001568">
    <property type="entry name" value="RNase_T2-like"/>
</dbReference>
<dbReference type="GeneID" id="111023418"/>
<keyword evidence="9" id="KW-0732">Signal</keyword>
<keyword evidence="6" id="KW-0456">Lyase</keyword>
<feature type="active site" evidence="7">
    <location>
        <position position="115"/>
    </location>
</feature>
<feature type="active site" evidence="7">
    <location>
        <position position="111"/>
    </location>
</feature>
<evidence type="ECO:0000256" key="6">
    <source>
        <dbReference type="ARBA" id="ARBA00023239"/>
    </source>
</evidence>
<gene>
    <name evidence="11" type="primary">LOC111023418</name>
</gene>
<dbReference type="OrthoDB" id="1613744at2759"/>
<keyword evidence="3" id="KW-0255">Endonuclease</keyword>
<comment type="similarity">
    <text evidence="1 8">Belongs to the RNase T2 family.</text>
</comment>
<sequence>MAKRSEIVLILSMLLLIGWSEGVNEFDYYQVVLQWQPATCSSSTLVDECVQPPDERFSIHGVWPSLLSGDAVCSGTPPYDGTQLNSSIRARLHQDWPSVVHRVDPPFWSHEWTLHGTCSYAYLDQFHYFDFGLFVYGNYDVLGILNYYNVYPNGNLYARSDVENIIYSATGKWPALRCNNNFWSGDVQLHEISLCFRKQDFSLEDCPYNAVKCNDYFVWNSWSSNAVKVSTE</sequence>
<evidence type="ECO:0000256" key="5">
    <source>
        <dbReference type="ARBA" id="ARBA00023157"/>
    </source>
</evidence>
<organism evidence="10 11">
    <name type="scientific">Momordica charantia</name>
    <name type="common">Bitter gourd</name>
    <name type="synonym">Balsam pear</name>
    <dbReference type="NCBI Taxonomy" id="3673"/>
    <lineage>
        <taxon>Eukaryota</taxon>
        <taxon>Viridiplantae</taxon>
        <taxon>Streptophyta</taxon>
        <taxon>Embryophyta</taxon>
        <taxon>Tracheophyta</taxon>
        <taxon>Spermatophyta</taxon>
        <taxon>Magnoliopsida</taxon>
        <taxon>eudicotyledons</taxon>
        <taxon>Gunneridae</taxon>
        <taxon>Pentapetalae</taxon>
        <taxon>rosids</taxon>
        <taxon>fabids</taxon>
        <taxon>Cucurbitales</taxon>
        <taxon>Cucurbitaceae</taxon>
        <taxon>Momordiceae</taxon>
        <taxon>Momordica</taxon>
    </lineage>
</organism>
<dbReference type="GO" id="GO:0016787">
    <property type="term" value="F:hydrolase activity"/>
    <property type="evidence" value="ECO:0007669"/>
    <property type="project" value="UniProtKB-KW"/>
</dbReference>
<name>A0A6J1DQK2_MOMCH</name>